<gene>
    <name evidence="5" type="primary">eutC</name>
    <name evidence="6" type="ORF">ATK78_0660</name>
</gene>
<dbReference type="InterPro" id="IPR042251">
    <property type="entry name" value="EutC_C"/>
</dbReference>
<accession>A0A4R6SZM2</accession>
<dbReference type="Gene3D" id="3.40.50.11240">
    <property type="entry name" value="Ethanolamine ammonia-lyase light chain (EutC)"/>
    <property type="match status" value="1"/>
</dbReference>
<feature type="binding site" evidence="5">
    <location>
        <position position="152"/>
    </location>
    <ligand>
        <name>adenosylcob(III)alamin</name>
        <dbReference type="ChEBI" id="CHEBI:18408"/>
    </ligand>
</feature>
<reference evidence="6 7" key="1">
    <citation type="submission" date="2019-03" db="EMBL/GenBank/DDBJ databases">
        <title>Genomic Encyclopedia of Archaeal and Bacterial Type Strains, Phase II (KMG-II): from individual species to whole genera.</title>
        <authorList>
            <person name="Goeker M."/>
        </authorList>
    </citation>
    <scope>NUCLEOTIDE SEQUENCE [LARGE SCALE GENOMIC DNA]</scope>
    <source>
        <strain evidence="6 7">DSM 19035</strain>
    </source>
</reference>
<dbReference type="OrthoDB" id="114248at2"/>
<comment type="function">
    <text evidence="5">Catalyzes the deamination of various vicinal amino-alcohols to oxo compounds. Allows this organism to utilize ethanolamine as the sole source of nitrogen and carbon in the presence of external vitamin B12.</text>
</comment>
<dbReference type="Pfam" id="PF05985">
    <property type="entry name" value="EutC"/>
    <property type="match status" value="1"/>
</dbReference>
<dbReference type="Gene3D" id="1.10.30.40">
    <property type="entry name" value="Ethanolamine ammonia-lyase light chain (EutC), N-terminal domain"/>
    <property type="match status" value="1"/>
</dbReference>
<proteinExistence type="inferred from homology"/>
<dbReference type="PIRSF" id="PIRSF018982">
    <property type="entry name" value="EutC"/>
    <property type="match status" value="1"/>
</dbReference>
<dbReference type="GO" id="GO:0031471">
    <property type="term" value="C:ethanolamine degradation polyhedral organelle"/>
    <property type="evidence" value="ECO:0007669"/>
    <property type="project" value="UniProtKB-UniRule"/>
</dbReference>
<dbReference type="GO" id="GO:0008851">
    <property type="term" value="F:ethanolamine ammonia-lyase activity"/>
    <property type="evidence" value="ECO:0007669"/>
    <property type="project" value="UniProtKB-UniRule"/>
</dbReference>
<dbReference type="Proteomes" id="UP000295620">
    <property type="component" value="Unassembled WGS sequence"/>
</dbReference>
<dbReference type="EC" id="4.3.1.7" evidence="5"/>
<feature type="binding site" evidence="5">
    <location>
        <position position="202"/>
    </location>
    <ligand>
        <name>adenosylcob(III)alamin</name>
        <dbReference type="ChEBI" id="CHEBI:18408"/>
    </ligand>
</feature>
<dbReference type="UniPathway" id="UPA00560"/>
<protein>
    <recommendedName>
        <fullName evidence="5">Ethanolamine ammonia-lyase small subunit</fullName>
        <shortName evidence="5">EAL small subunit</shortName>
        <ecNumber evidence="5">4.3.1.7</ecNumber>
    </recommendedName>
</protein>
<comment type="cofactor">
    <cofactor evidence="5">
        <name>adenosylcob(III)alamin</name>
        <dbReference type="ChEBI" id="CHEBI:18408"/>
    </cofactor>
    <text evidence="5">Binds between the large and small subunits.</text>
</comment>
<comment type="pathway">
    <text evidence="5">Amine and polyamine degradation; ethanolamine degradation.</text>
</comment>
<dbReference type="EMBL" id="SNYC01000003">
    <property type="protein sequence ID" value="TDQ11537.1"/>
    <property type="molecule type" value="Genomic_DNA"/>
</dbReference>
<keyword evidence="2 5" id="KW-0456">Lyase</keyword>
<dbReference type="RefSeq" id="WP_133574605.1">
    <property type="nucleotide sequence ID" value="NZ_SNYC01000003.1"/>
</dbReference>
<name>A0A4R6SZM2_9SPHI</name>
<organism evidence="6 7">
    <name type="scientific">Pedobacter metabolipauper</name>
    <dbReference type="NCBI Taxonomy" id="425513"/>
    <lineage>
        <taxon>Bacteria</taxon>
        <taxon>Pseudomonadati</taxon>
        <taxon>Bacteroidota</taxon>
        <taxon>Sphingobacteriia</taxon>
        <taxon>Sphingobacteriales</taxon>
        <taxon>Sphingobacteriaceae</taxon>
        <taxon>Pedobacter</taxon>
    </lineage>
</organism>
<evidence type="ECO:0000256" key="1">
    <source>
        <dbReference type="ARBA" id="ARBA00022628"/>
    </source>
</evidence>
<keyword evidence="7" id="KW-1185">Reference proteome</keyword>
<evidence type="ECO:0000256" key="5">
    <source>
        <dbReference type="HAMAP-Rule" id="MF_00601"/>
    </source>
</evidence>
<comment type="subunit">
    <text evidence="5">The basic unit is a heterodimer which dimerizes to form tetramers. The heterotetramers trimerize; 6 large subunits form a core ring with 6 small subunits projecting outwards.</text>
</comment>
<evidence type="ECO:0000313" key="6">
    <source>
        <dbReference type="EMBL" id="TDQ11537.1"/>
    </source>
</evidence>
<keyword evidence="3 5" id="KW-0170">Cobalt</keyword>
<feature type="binding site" evidence="5">
    <location>
        <position position="173"/>
    </location>
    <ligand>
        <name>adenosylcob(III)alamin</name>
        <dbReference type="ChEBI" id="CHEBI:18408"/>
    </ligand>
</feature>
<evidence type="ECO:0000313" key="7">
    <source>
        <dbReference type="Proteomes" id="UP000295620"/>
    </source>
</evidence>
<evidence type="ECO:0000256" key="2">
    <source>
        <dbReference type="ARBA" id="ARBA00023239"/>
    </source>
</evidence>
<comment type="similarity">
    <text evidence="5">Belongs to the EutC family.</text>
</comment>
<dbReference type="GO" id="GO:0006520">
    <property type="term" value="P:amino acid metabolic process"/>
    <property type="evidence" value="ECO:0007669"/>
    <property type="project" value="InterPro"/>
</dbReference>
<dbReference type="InterPro" id="IPR009246">
    <property type="entry name" value="EutC"/>
</dbReference>
<comment type="caution">
    <text evidence="6">The sequence shown here is derived from an EMBL/GenBank/DDBJ whole genome shotgun (WGS) entry which is preliminary data.</text>
</comment>
<dbReference type="NCBIfam" id="NF003971">
    <property type="entry name" value="PRK05465.1"/>
    <property type="match status" value="1"/>
</dbReference>
<keyword evidence="1 5" id="KW-0846">Cobalamin</keyword>
<evidence type="ECO:0000256" key="3">
    <source>
        <dbReference type="ARBA" id="ARBA00023285"/>
    </source>
</evidence>
<dbReference type="PANTHER" id="PTHR39330:SF1">
    <property type="entry name" value="ETHANOLAMINE AMMONIA-LYASE SMALL SUBUNIT"/>
    <property type="match status" value="1"/>
</dbReference>
<sequence length="245" mass="26305">MADLNTLHFLKGFTNARIAIGRTGTSIPVTESLDFKMAHAHARDAVYSSMDIPGLTAQLAPFNLPVIELHSMAADRAHYLQRPDLGRQLSTQSEDLLAGQITGFDVVICIADGLSALAIHENIAGLLDLLIPKLVHANFSLAPICLIQQGRVAIADGIAEQLQAKLSIVFIGERPGLSAADSLGAYLTYGPKRGLTDDSRNCVSNIRAAGLAHEPAASKIFYLIQEAFQRKLSGVLLKDNEGLLR</sequence>
<dbReference type="GO" id="GO:0046336">
    <property type="term" value="P:ethanolamine catabolic process"/>
    <property type="evidence" value="ECO:0007669"/>
    <property type="project" value="UniProtKB-UniRule"/>
</dbReference>
<comment type="subcellular location">
    <subcellularLocation>
        <location evidence="5">Bacterial microcompartment</location>
    </subcellularLocation>
</comment>
<evidence type="ECO:0000256" key="4">
    <source>
        <dbReference type="ARBA" id="ARBA00024446"/>
    </source>
</evidence>
<dbReference type="PANTHER" id="PTHR39330">
    <property type="entry name" value="ETHANOLAMINE AMMONIA-LYASE LIGHT CHAIN"/>
    <property type="match status" value="1"/>
</dbReference>
<dbReference type="GO" id="GO:0009350">
    <property type="term" value="C:ethanolamine ammonia-lyase complex"/>
    <property type="evidence" value="ECO:0007669"/>
    <property type="project" value="UniProtKB-UniRule"/>
</dbReference>
<dbReference type="HAMAP" id="MF_00601">
    <property type="entry name" value="EutC"/>
    <property type="match status" value="1"/>
</dbReference>
<keyword evidence="4 5" id="KW-1283">Bacterial microcompartment</keyword>
<comment type="catalytic activity">
    <reaction evidence="5">
        <text>ethanolamine = acetaldehyde + NH4(+)</text>
        <dbReference type="Rhea" id="RHEA:15313"/>
        <dbReference type="ChEBI" id="CHEBI:15343"/>
        <dbReference type="ChEBI" id="CHEBI:28938"/>
        <dbReference type="ChEBI" id="CHEBI:57603"/>
        <dbReference type="EC" id="4.3.1.7"/>
    </reaction>
</comment>
<dbReference type="GO" id="GO:0031419">
    <property type="term" value="F:cobalamin binding"/>
    <property type="evidence" value="ECO:0007669"/>
    <property type="project" value="UniProtKB-UniRule"/>
</dbReference>
<dbReference type="InterPro" id="IPR042255">
    <property type="entry name" value="EutC_N"/>
</dbReference>
<dbReference type="AlphaFoldDB" id="A0A4R6SZM2"/>